<evidence type="ECO:0000313" key="5">
    <source>
        <dbReference type="EMBL" id="OXM59046.1"/>
    </source>
</evidence>
<feature type="domain" description="DDE Tnp4" evidence="3">
    <location>
        <begin position="114"/>
        <end position="281"/>
    </location>
</feature>
<comment type="caution">
    <text evidence="5">The sequence shown here is derived from an EMBL/GenBank/DDBJ whole genome shotgun (WGS) entry which is preliminary data.</text>
</comment>
<sequence>MSQQPAEGFEPISYQVTLSLSRPTLQMLAELIRAHRRQLRSRWRKATPAEQALVVLAVLRDDPRLAHLGAGMGVSASTVRRWVLEAVSLLAARATRLNRVLRRQAAQGGAVVLVDGTLIRTRRRTGRANRANYNGKHKQHGLVVLALTDEHGRLLWVSAALPGKTADITASRRLRIRERLHAHDLTPAGDKGFHGWHKDVRTTRDCPDCEGPCEQIVLTPYKAEAKRPLSKAQKQANAAFAAMRCAVEGGFAALKHWHILDKLRLDTRHATTLLRALLVLTQHEQSVRDAARPGPG</sequence>
<comment type="cofactor">
    <cofactor evidence="1">
        <name>a divalent metal cation</name>
        <dbReference type="ChEBI" id="CHEBI:60240"/>
    </cofactor>
</comment>
<keyword evidence="6" id="KW-1185">Reference proteome</keyword>
<dbReference type="InterPro" id="IPR027805">
    <property type="entry name" value="Transposase_HTH_dom"/>
</dbReference>
<keyword evidence="2" id="KW-0479">Metal-binding</keyword>
<dbReference type="Pfam" id="PF13359">
    <property type="entry name" value="DDE_Tnp_4"/>
    <property type="match status" value="1"/>
</dbReference>
<dbReference type="InterPro" id="IPR027806">
    <property type="entry name" value="HARBI1_dom"/>
</dbReference>
<feature type="domain" description="Transposase Helix-turn-helix" evidence="4">
    <location>
        <begin position="47"/>
        <end position="94"/>
    </location>
</feature>
<dbReference type="Pfam" id="PF13613">
    <property type="entry name" value="HTH_Tnp_4"/>
    <property type="match status" value="1"/>
</dbReference>
<evidence type="ECO:0000256" key="2">
    <source>
        <dbReference type="ARBA" id="ARBA00022723"/>
    </source>
</evidence>
<proteinExistence type="predicted"/>
<dbReference type="Proteomes" id="UP000215199">
    <property type="component" value="Unassembled WGS sequence"/>
</dbReference>
<dbReference type="EMBL" id="NMUL01000122">
    <property type="protein sequence ID" value="OXM59046.1"/>
    <property type="molecule type" value="Genomic_DNA"/>
</dbReference>
<evidence type="ECO:0000259" key="3">
    <source>
        <dbReference type="Pfam" id="PF13359"/>
    </source>
</evidence>
<organism evidence="5 6">
    <name type="scientific">Amycolatopsis vastitatis</name>
    <dbReference type="NCBI Taxonomy" id="1905142"/>
    <lineage>
        <taxon>Bacteria</taxon>
        <taxon>Bacillati</taxon>
        <taxon>Actinomycetota</taxon>
        <taxon>Actinomycetes</taxon>
        <taxon>Pseudonocardiales</taxon>
        <taxon>Pseudonocardiaceae</taxon>
        <taxon>Amycolatopsis</taxon>
    </lineage>
</organism>
<accession>A0A229SJM1</accession>
<dbReference type="OrthoDB" id="3699454at2"/>
<evidence type="ECO:0000313" key="6">
    <source>
        <dbReference type="Proteomes" id="UP000215199"/>
    </source>
</evidence>
<evidence type="ECO:0000259" key="4">
    <source>
        <dbReference type="Pfam" id="PF13613"/>
    </source>
</evidence>
<dbReference type="AlphaFoldDB" id="A0A229SJM1"/>
<evidence type="ECO:0000256" key="1">
    <source>
        <dbReference type="ARBA" id="ARBA00001968"/>
    </source>
</evidence>
<protein>
    <submittedName>
        <fullName evidence="5">IS5/IS1182 family transposase</fullName>
    </submittedName>
</protein>
<name>A0A229SJM1_9PSEU</name>
<gene>
    <name evidence="5" type="ORF">CF165_49695</name>
</gene>
<reference evidence="6" key="1">
    <citation type="submission" date="2017-07" db="EMBL/GenBank/DDBJ databases">
        <title>Comparative genome mining reveals phylogenetic distribution patterns of secondary metabolites in Amycolatopsis.</title>
        <authorList>
            <person name="Adamek M."/>
            <person name="Alanjary M."/>
            <person name="Sales-Ortells H."/>
            <person name="Goodfellow M."/>
            <person name="Bull A.T."/>
            <person name="Kalinowski J."/>
            <person name="Ziemert N."/>
        </authorList>
    </citation>
    <scope>NUCLEOTIDE SEQUENCE [LARGE SCALE GENOMIC DNA]</scope>
    <source>
        <strain evidence="6">H5</strain>
    </source>
</reference>
<dbReference type="GO" id="GO:0046872">
    <property type="term" value="F:metal ion binding"/>
    <property type="evidence" value="ECO:0007669"/>
    <property type="project" value="UniProtKB-KW"/>
</dbReference>